<name>A0A9J6EM84_RHIMP</name>
<evidence type="ECO:0000313" key="2">
    <source>
        <dbReference type="EMBL" id="KAH8035160.1"/>
    </source>
</evidence>
<accession>A0A9J6EM84</accession>
<organism evidence="2 3">
    <name type="scientific">Rhipicephalus microplus</name>
    <name type="common">Cattle tick</name>
    <name type="synonym">Boophilus microplus</name>
    <dbReference type="NCBI Taxonomy" id="6941"/>
    <lineage>
        <taxon>Eukaryota</taxon>
        <taxon>Metazoa</taxon>
        <taxon>Ecdysozoa</taxon>
        <taxon>Arthropoda</taxon>
        <taxon>Chelicerata</taxon>
        <taxon>Arachnida</taxon>
        <taxon>Acari</taxon>
        <taxon>Parasitiformes</taxon>
        <taxon>Ixodida</taxon>
        <taxon>Ixodoidea</taxon>
        <taxon>Ixodidae</taxon>
        <taxon>Rhipicephalinae</taxon>
        <taxon>Rhipicephalus</taxon>
        <taxon>Boophilus</taxon>
    </lineage>
</organism>
<evidence type="ECO:0000256" key="1">
    <source>
        <dbReference type="SAM" id="MobiDB-lite"/>
    </source>
</evidence>
<gene>
    <name evidence="2" type="ORF">HPB51_004401</name>
</gene>
<feature type="region of interest" description="Disordered" evidence="1">
    <location>
        <begin position="217"/>
        <end position="244"/>
    </location>
</feature>
<protein>
    <submittedName>
        <fullName evidence="2">Uncharacterized protein</fullName>
    </submittedName>
</protein>
<dbReference type="EMBL" id="JABSTU010000003">
    <property type="protein sequence ID" value="KAH8035160.1"/>
    <property type="molecule type" value="Genomic_DNA"/>
</dbReference>
<dbReference type="Proteomes" id="UP000821866">
    <property type="component" value="Chromosome 11"/>
</dbReference>
<feature type="compositionally biased region" description="Polar residues" evidence="1">
    <location>
        <begin position="217"/>
        <end position="230"/>
    </location>
</feature>
<comment type="caution">
    <text evidence="2">The sequence shown here is derived from an EMBL/GenBank/DDBJ whole genome shotgun (WGS) entry which is preliminary data.</text>
</comment>
<keyword evidence="3" id="KW-1185">Reference proteome</keyword>
<reference evidence="2" key="1">
    <citation type="journal article" date="2020" name="Cell">
        <title>Large-Scale Comparative Analyses of Tick Genomes Elucidate Their Genetic Diversity and Vector Capacities.</title>
        <authorList>
            <consortium name="Tick Genome and Microbiome Consortium (TIGMIC)"/>
            <person name="Jia N."/>
            <person name="Wang J."/>
            <person name="Shi W."/>
            <person name="Du L."/>
            <person name="Sun Y."/>
            <person name="Zhan W."/>
            <person name="Jiang J.F."/>
            <person name="Wang Q."/>
            <person name="Zhang B."/>
            <person name="Ji P."/>
            <person name="Bell-Sakyi L."/>
            <person name="Cui X.M."/>
            <person name="Yuan T.T."/>
            <person name="Jiang B.G."/>
            <person name="Yang W.F."/>
            <person name="Lam T.T."/>
            <person name="Chang Q.C."/>
            <person name="Ding S.J."/>
            <person name="Wang X.J."/>
            <person name="Zhu J.G."/>
            <person name="Ruan X.D."/>
            <person name="Zhao L."/>
            <person name="Wei J.T."/>
            <person name="Ye R.Z."/>
            <person name="Que T.C."/>
            <person name="Du C.H."/>
            <person name="Zhou Y.H."/>
            <person name="Cheng J.X."/>
            <person name="Dai P.F."/>
            <person name="Guo W.B."/>
            <person name="Han X.H."/>
            <person name="Huang E.J."/>
            <person name="Li L.F."/>
            <person name="Wei W."/>
            <person name="Gao Y.C."/>
            <person name="Liu J.Z."/>
            <person name="Shao H.Z."/>
            <person name="Wang X."/>
            <person name="Wang C.C."/>
            <person name="Yang T.C."/>
            <person name="Huo Q.B."/>
            <person name="Li W."/>
            <person name="Chen H.Y."/>
            <person name="Chen S.E."/>
            <person name="Zhou L.G."/>
            <person name="Ni X.B."/>
            <person name="Tian J.H."/>
            <person name="Sheng Y."/>
            <person name="Liu T."/>
            <person name="Pan Y.S."/>
            <person name="Xia L.Y."/>
            <person name="Li J."/>
            <person name="Zhao F."/>
            <person name="Cao W.C."/>
        </authorList>
    </citation>
    <scope>NUCLEOTIDE SEQUENCE</scope>
    <source>
        <strain evidence="2">Rmic-2018</strain>
    </source>
</reference>
<sequence>MGFESEKAISEPATGGSSMAECFECDGLTKGGGAYRDNWAVTDRGTRGSVMSRRPLEPLSGAMMIRTRQRLAERPSEGYDPGLIGNRRDSVDQRLLALSEETRKKKKKQTLERCILHTRASPVPLFRVDASDGRQGPAHLEHSATSSLNAVALRRAVMIGFRQRPYGASSHDCEGPSLGAKAVGDATEWSLYAIGPILPTPPLCLHNVPVSAKSVQHPTLYSKSQPSSRRASLPDLSGSSEKIQDRSATEAATVLYCTAAIRLVA</sequence>
<reference evidence="2" key="2">
    <citation type="submission" date="2021-09" db="EMBL/GenBank/DDBJ databases">
        <authorList>
            <person name="Jia N."/>
            <person name="Wang J."/>
            <person name="Shi W."/>
            <person name="Du L."/>
            <person name="Sun Y."/>
            <person name="Zhan W."/>
            <person name="Jiang J."/>
            <person name="Wang Q."/>
            <person name="Zhang B."/>
            <person name="Ji P."/>
            <person name="Sakyi L.B."/>
            <person name="Cui X."/>
            <person name="Yuan T."/>
            <person name="Jiang B."/>
            <person name="Yang W."/>
            <person name="Lam T.T.-Y."/>
            <person name="Chang Q."/>
            <person name="Ding S."/>
            <person name="Wang X."/>
            <person name="Zhu J."/>
            <person name="Ruan X."/>
            <person name="Zhao L."/>
            <person name="Wei J."/>
            <person name="Que T."/>
            <person name="Du C."/>
            <person name="Cheng J."/>
            <person name="Dai P."/>
            <person name="Han X."/>
            <person name="Huang E."/>
            <person name="Gao Y."/>
            <person name="Liu J."/>
            <person name="Shao H."/>
            <person name="Ye R."/>
            <person name="Li L."/>
            <person name="Wei W."/>
            <person name="Wang X."/>
            <person name="Wang C."/>
            <person name="Huo Q."/>
            <person name="Li W."/>
            <person name="Guo W."/>
            <person name="Chen H."/>
            <person name="Chen S."/>
            <person name="Zhou L."/>
            <person name="Zhou L."/>
            <person name="Ni X."/>
            <person name="Tian J."/>
            <person name="Zhou Y."/>
            <person name="Sheng Y."/>
            <person name="Liu T."/>
            <person name="Pan Y."/>
            <person name="Xia L."/>
            <person name="Li J."/>
            <person name="Zhao F."/>
            <person name="Cao W."/>
        </authorList>
    </citation>
    <scope>NUCLEOTIDE SEQUENCE</scope>
    <source>
        <strain evidence="2">Rmic-2018</strain>
        <tissue evidence="2">Larvae</tissue>
    </source>
</reference>
<proteinExistence type="predicted"/>
<evidence type="ECO:0000313" key="3">
    <source>
        <dbReference type="Proteomes" id="UP000821866"/>
    </source>
</evidence>
<dbReference type="AlphaFoldDB" id="A0A9J6EM84"/>